<reference evidence="3 4" key="1">
    <citation type="submission" date="2024-06" db="EMBL/GenBank/DDBJ databases">
        <authorList>
            <person name="Kraege A."/>
            <person name="Thomma B."/>
        </authorList>
    </citation>
    <scope>NUCLEOTIDE SEQUENCE [LARGE SCALE GENOMIC DNA]</scope>
</reference>
<dbReference type="InterPro" id="IPR002921">
    <property type="entry name" value="Fungal_lipase-type"/>
</dbReference>
<dbReference type="CDD" id="cd00519">
    <property type="entry name" value="Lipase_3"/>
    <property type="match status" value="1"/>
</dbReference>
<feature type="domain" description="Fungal lipase-type" evidence="2">
    <location>
        <begin position="218"/>
        <end position="351"/>
    </location>
</feature>
<evidence type="ECO:0000313" key="3">
    <source>
        <dbReference type="EMBL" id="CAL5220721.1"/>
    </source>
</evidence>
<dbReference type="Proteomes" id="UP001497392">
    <property type="component" value="Unassembled WGS sequence"/>
</dbReference>
<dbReference type="PANTHER" id="PTHR46023:SF6">
    <property type="entry name" value="LIPASE CLASS 3 FAMILY PROTEIN"/>
    <property type="match status" value="1"/>
</dbReference>
<feature type="region of interest" description="Disordered" evidence="1">
    <location>
        <begin position="505"/>
        <end position="553"/>
    </location>
</feature>
<keyword evidence="4" id="KW-1185">Reference proteome</keyword>
<dbReference type="Gene3D" id="3.40.50.1820">
    <property type="entry name" value="alpha/beta hydrolase"/>
    <property type="match status" value="1"/>
</dbReference>
<proteinExistence type="predicted"/>
<dbReference type="SUPFAM" id="SSF53474">
    <property type="entry name" value="alpha/beta-Hydrolases"/>
    <property type="match status" value="1"/>
</dbReference>
<dbReference type="EMBL" id="CAXHTA020000004">
    <property type="protein sequence ID" value="CAL5220721.1"/>
    <property type="molecule type" value="Genomic_DNA"/>
</dbReference>
<protein>
    <submittedName>
        <fullName evidence="3">G2778 protein</fullName>
    </submittedName>
</protein>
<organism evidence="3 4">
    <name type="scientific">Coccomyxa viridis</name>
    <dbReference type="NCBI Taxonomy" id="1274662"/>
    <lineage>
        <taxon>Eukaryota</taxon>
        <taxon>Viridiplantae</taxon>
        <taxon>Chlorophyta</taxon>
        <taxon>core chlorophytes</taxon>
        <taxon>Trebouxiophyceae</taxon>
        <taxon>Trebouxiophyceae incertae sedis</taxon>
        <taxon>Coccomyxaceae</taxon>
        <taxon>Coccomyxa</taxon>
    </lineage>
</organism>
<evidence type="ECO:0000259" key="2">
    <source>
        <dbReference type="Pfam" id="PF01764"/>
    </source>
</evidence>
<evidence type="ECO:0000256" key="1">
    <source>
        <dbReference type="SAM" id="MobiDB-lite"/>
    </source>
</evidence>
<sequence>MAGISVAAVGASVAVYFYTRRLSVCGFNGRGDGSAFRPNTGLFKGAHKAPNSWLEGLFFFAEALRWDPYVAWADASASLDQNNKLTPFSGSEVFSGVRYLHGETLGRWRTADLLIGLVYLSQRGYEDSPAADLASHGQVVGRNLDAGARRKLVAELRGVQRCMRYCRILRERQAAAQAAVLQTMGIEAKDIYVQVPLAGVLKPSYMIIKDVQQHSILLVIRGTHSLKDMFTSLTGASKPHHMVDGAGVVLGYSHFGMLAGARWLLHEAQEPLRQALENNPGLQLKIVGHSLGGGTAAMLTMMLRDAAPEFAAATCLAMACPACMTLELAQSCSGYVTTIINNTDVVPTISPGAADALREEVVRSAWYEAFRADMRSNIIVRAVESSLGGVGSATTWTTSRLATASQRVMSCYQRRSPAKRRSSEVEEIDDKSSSSTAAQPRDAQQVEIARAWAEDARKMDENKQWAFALSTVQPIAQMQSLSWSQRLAERVKQLSSNLYRRAGETFSQPATASQASTSGTAQPDRSQASTPPEVAADYAKSWKPVDAPPQVEGMHEDRTRSMYDNMQQLADLPTEEELDEGIRAVQAAVAAAEHEEALRHASSPPVQEAPARSGIFVGVAGQDTAFGMDGHDWDGSQRQMCEEQWKRMTYPAGRIMHLLPRRLVTGEASGDLQGDAILDATVEGTTDEHVAAEQSSMRNRLKPQDQGGSSRQRTGAYEQQPVYTSMAGEDGSLVMLEPLFTDGDEVLPPKQQEAFVLLDGIPQEAYGRVKLCNTMVADHFIPAYLASLGSVIESLEQEQ</sequence>
<dbReference type="InterPro" id="IPR029058">
    <property type="entry name" value="AB_hydrolase_fold"/>
</dbReference>
<evidence type="ECO:0000313" key="4">
    <source>
        <dbReference type="Proteomes" id="UP001497392"/>
    </source>
</evidence>
<comment type="caution">
    <text evidence="3">The sequence shown here is derived from an EMBL/GenBank/DDBJ whole genome shotgun (WGS) entry which is preliminary data.</text>
</comment>
<dbReference type="Pfam" id="PF01764">
    <property type="entry name" value="Lipase_3"/>
    <property type="match status" value="1"/>
</dbReference>
<name>A0ABP1FMV7_9CHLO</name>
<feature type="compositionally biased region" description="Low complexity" evidence="1">
    <location>
        <begin position="505"/>
        <end position="522"/>
    </location>
</feature>
<gene>
    <name evidence="3" type="primary">g2778</name>
    <name evidence="3" type="ORF">VP750_LOCUS2380</name>
</gene>
<dbReference type="PANTHER" id="PTHR46023">
    <property type="entry name" value="LIPASE CLASS 3 PROTEIN-LIKE"/>
    <property type="match status" value="1"/>
</dbReference>
<feature type="region of interest" description="Disordered" evidence="1">
    <location>
        <begin position="413"/>
        <end position="445"/>
    </location>
</feature>
<accession>A0ABP1FMV7</accession>
<feature type="region of interest" description="Disordered" evidence="1">
    <location>
        <begin position="692"/>
        <end position="719"/>
    </location>
</feature>